<sequence>MEVSIKVALVALLLACYCFNAEPLRTPHQDKKAVSSDKLVGTATSIPRTGEQVLDVHTSKVVRANNLETSSSSNDKTVLEDVDDETHATDQRKVKSFLGDSLQKANDVVGSEMDELQERVFREASQHQMMRRAGKRAREGVFRQSLKPKLDRLGQNMEDEVAFVSGLNHMDMPNAGKRDRIGSRRRLKPKLDRLEQNMEDEVALVSGLNHMDMPNAGKRDHIGSRRRLKPKLDRLEQNMEDEVALVSGLNHMDMPNAGKRHPNGGRGRSSRGRFRGRPHRNRIRSQLNKVSHLLDDAMAQYHINSELDGIYDTKPRDDFTKEDTSYRRHIGSRKNNRRKGRRGRRRPLRKLDKEKGERYIGSKQDETYKREKRNRFNEEEEENEHEERSSVNTGKLNDFTREEGEEGEGQDSYREDEDFNVFGVVWGGTAACEGTERAREGWNQGFDPKFNWSRIPVRAGVKPQAYVR</sequence>
<reference evidence="4" key="1">
    <citation type="journal article" date="2015" name="Nat. Genet.">
        <title>The genome and transcriptome of the zoonotic hookworm Ancylostoma ceylanicum identify infection-specific gene families.</title>
        <authorList>
            <person name="Schwarz E.M."/>
            <person name="Hu Y."/>
            <person name="Antoshechkin I."/>
            <person name="Miller M.M."/>
            <person name="Sternberg P.W."/>
            <person name="Aroian R.V."/>
        </authorList>
    </citation>
    <scope>NUCLEOTIDE SEQUENCE</scope>
    <source>
        <strain evidence="4">HY135</strain>
    </source>
</reference>
<feature type="region of interest" description="Disordered" evidence="1">
    <location>
        <begin position="67"/>
        <end position="86"/>
    </location>
</feature>
<dbReference type="Proteomes" id="UP000024635">
    <property type="component" value="Unassembled WGS sequence"/>
</dbReference>
<feature type="region of interest" description="Disordered" evidence="1">
    <location>
        <begin position="251"/>
        <end position="281"/>
    </location>
</feature>
<accession>A0A016T908</accession>
<comment type="caution">
    <text evidence="3">The sequence shown here is derived from an EMBL/GenBank/DDBJ whole genome shotgun (WGS) entry which is preliminary data.</text>
</comment>
<organism evidence="3 4">
    <name type="scientific">Ancylostoma ceylanicum</name>
    <dbReference type="NCBI Taxonomy" id="53326"/>
    <lineage>
        <taxon>Eukaryota</taxon>
        <taxon>Metazoa</taxon>
        <taxon>Ecdysozoa</taxon>
        <taxon>Nematoda</taxon>
        <taxon>Chromadorea</taxon>
        <taxon>Rhabditida</taxon>
        <taxon>Rhabditina</taxon>
        <taxon>Rhabditomorpha</taxon>
        <taxon>Strongyloidea</taxon>
        <taxon>Ancylostomatidae</taxon>
        <taxon>Ancylostomatinae</taxon>
        <taxon>Ancylostoma</taxon>
    </lineage>
</organism>
<feature type="chain" id="PRO_5001490635" evidence="2">
    <location>
        <begin position="22"/>
        <end position="468"/>
    </location>
</feature>
<evidence type="ECO:0000256" key="2">
    <source>
        <dbReference type="SAM" id="SignalP"/>
    </source>
</evidence>
<dbReference type="AlphaFoldDB" id="A0A016T908"/>
<evidence type="ECO:0000313" key="4">
    <source>
        <dbReference type="Proteomes" id="UP000024635"/>
    </source>
</evidence>
<feature type="region of interest" description="Disordered" evidence="1">
    <location>
        <begin position="309"/>
        <end position="416"/>
    </location>
</feature>
<feature type="compositionally biased region" description="Acidic residues" evidence="1">
    <location>
        <begin position="403"/>
        <end position="416"/>
    </location>
</feature>
<proteinExistence type="predicted"/>
<gene>
    <name evidence="3" type="primary">Acey_s0124.g1196</name>
    <name evidence="3" type="ORF">Y032_0124g1196</name>
</gene>
<dbReference type="EMBL" id="JARK01001460">
    <property type="protein sequence ID" value="EYB99162.1"/>
    <property type="molecule type" value="Genomic_DNA"/>
</dbReference>
<feature type="compositionally biased region" description="Basic and acidic residues" evidence="1">
    <location>
        <begin position="349"/>
        <end position="377"/>
    </location>
</feature>
<feature type="signal peptide" evidence="2">
    <location>
        <begin position="1"/>
        <end position="21"/>
    </location>
</feature>
<name>A0A016T908_9BILA</name>
<feature type="compositionally biased region" description="Polar residues" evidence="1">
    <location>
        <begin position="67"/>
        <end position="76"/>
    </location>
</feature>
<feature type="region of interest" description="Disordered" evidence="1">
    <location>
        <begin position="210"/>
        <end position="234"/>
    </location>
</feature>
<evidence type="ECO:0000313" key="3">
    <source>
        <dbReference type="EMBL" id="EYB99162.1"/>
    </source>
</evidence>
<keyword evidence="4" id="KW-1185">Reference proteome</keyword>
<feature type="compositionally biased region" description="Basic residues" evidence="1">
    <location>
        <begin position="258"/>
        <end position="281"/>
    </location>
</feature>
<keyword evidence="2" id="KW-0732">Signal</keyword>
<feature type="compositionally biased region" description="Basic and acidic residues" evidence="1">
    <location>
        <begin position="311"/>
        <end position="326"/>
    </location>
</feature>
<evidence type="ECO:0000256" key="1">
    <source>
        <dbReference type="SAM" id="MobiDB-lite"/>
    </source>
</evidence>
<protein>
    <submittedName>
        <fullName evidence="3">Uncharacterized protein</fullName>
    </submittedName>
</protein>
<feature type="compositionally biased region" description="Basic residues" evidence="1">
    <location>
        <begin position="327"/>
        <end position="348"/>
    </location>
</feature>